<name>I0L213_9ACTN</name>
<dbReference type="AlphaFoldDB" id="I0L213"/>
<feature type="region of interest" description="Disordered" evidence="1">
    <location>
        <begin position="150"/>
        <end position="172"/>
    </location>
</feature>
<evidence type="ECO:0000256" key="1">
    <source>
        <dbReference type="SAM" id="MobiDB-lite"/>
    </source>
</evidence>
<gene>
    <name evidence="2" type="ORF">MILUP08_42791</name>
</gene>
<organism evidence="2 3">
    <name type="scientific">Micromonospora lupini str. Lupac 08</name>
    <dbReference type="NCBI Taxonomy" id="1150864"/>
    <lineage>
        <taxon>Bacteria</taxon>
        <taxon>Bacillati</taxon>
        <taxon>Actinomycetota</taxon>
        <taxon>Actinomycetes</taxon>
        <taxon>Micromonosporales</taxon>
        <taxon>Micromonosporaceae</taxon>
        <taxon>Micromonospora</taxon>
    </lineage>
</organism>
<feature type="compositionally biased region" description="Polar residues" evidence="1">
    <location>
        <begin position="1"/>
        <end position="10"/>
    </location>
</feature>
<comment type="caution">
    <text evidence="2">The sequence shown here is derived from an EMBL/GenBank/DDBJ whole genome shotgun (WGS) entry which is preliminary data.</text>
</comment>
<accession>I0L213</accession>
<dbReference type="Proteomes" id="UP000003448">
    <property type="component" value="Unassembled WGS sequence"/>
</dbReference>
<dbReference type="EMBL" id="CAIE01000022">
    <property type="protein sequence ID" value="CCH17860.1"/>
    <property type="molecule type" value="Genomic_DNA"/>
</dbReference>
<feature type="region of interest" description="Disordered" evidence="1">
    <location>
        <begin position="1"/>
        <end position="26"/>
    </location>
</feature>
<evidence type="ECO:0000313" key="3">
    <source>
        <dbReference type="Proteomes" id="UP000003448"/>
    </source>
</evidence>
<reference evidence="3" key="1">
    <citation type="journal article" date="2012" name="J. Bacteriol.">
        <title>Genome Sequence of Micromonospora lupini Lupac 08, Isolated from Root Nodules of Lupinus angustifolius.</title>
        <authorList>
            <person name="Alonso-Vega P."/>
            <person name="Normand P."/>
            <person name="Bacigalupe R."/>
            <person name="Pujic P."/>
            <person name="Lajus A."/>
            <person name="Vallenet D."/>
            <person name="Carro L."/>
            <person name="Coll P."/>
            <person name="Trujillo M.E."/>
        </authorList>
    </citation>
    <scope>NUCLEOTIDE SEQUENCE [LARGE SCALE GENOMIC DNA]</scope>
    <source>
        <strain evidence="3">Lupac 08</strain>
    </source>
</reference>
<proteinExistence type="predicted"/>
<keyword evidence="3" id="KW-1185">Reference proteome</keyword>
<evidence type="ECO:0000313" key="2">
    <source>
        <dbReference type="EMBL" id="CCH17860.1"/>
    </source>
</evidence>
<protein>
    <submittedName>
        <fullName evidence="2">Uncharacterized protein</fullName>
    </submittedName>
</protein>
<feature type="region of interest" description="Disordered" evidence="1">
    <location>
        <begin position="198"/>
        <end position="243"/>
    </location>
</feature>
<sequence length="243" mass="24770">MSASVTLTSSGPGGELETGGEEGGDTASLLQLNAGAELEPASCIPNVVEAPGASLPFHARLTAVTVWPDVLTVAFHALTTRWPSASVHVTDQVVAGVVAVLVTVTTTTAPLVGPLPQCESVRAVARHPPATVSAEALPGTTEIMARAVSAPTPATSQDAARATRLDNATSTPPLQSIPAYACPSRYTRGWAHGASTMTECSAVAPRPDRSGPTTSKRRPEASSVRRGILGTAGPQVQAAVGRR</sequence>